<dbReference type="EMBL" id="JAGKQM010003043">
    <property type="protein sequence ID" value="KAH0837362.1"/>
    <property type="molecule type" value="Genomic_DNA"/>
</dbReference>
<keyword evidence="5" id="KW-0238">DNA-binding</keyword>
<dbReference type="InterPro" id="IPR047192">
    <property type="entry name" value="Euk_RPA1_DBD_C"/>
</dbReference>
<dbReference type="InterPro" id="IPR013955">
    <property type="entry name" value="Rep_factor-A_C"/>
</dbReference>
<comment type="similarity">
    <text evidence="1">Belongs to the replication factor A protein 1 family.</text>
</comment>
<gene>
    <name evidence="8" type="ORF">HID58_092390</name>
</gene>
<accession>A0ABQ7WWP4</accession>
<evidence type="ECO:0000259" key="7">
    <source>
        <dbReference type="Pfam" id="PF08646"/>
    </source>
</evidence>
<dbReference type="PANTHER" id="PTHR47165:SF4">
    <property type="entry name" value="OS03G0429900 PROTEIN"/>
    <property type="match status" value="1"/>
</dbReference>
<feature type="non-terminal residue" evidence="8">
    <location>
        <position position="1"/>
    </location>
</feature>
<dbReference type="Gene3D" id="2.40.50.140">
    <property type="entry name" value="Nucleic acid-binding proteins"/>
    <property type="match status" value="2"/>
</dbReference>
<keyword evidence="9" id="KW-1185">Reference proteome</keyword>
<name>A0ABQ7WWP4_BRANA</name>
<evidence type="ECO:0000256" key="1">
    <source>
        <dbReference type="ARBA" id="ARBA00005690"/>
    </source>
</evidence>
<feature type="region of interest" description="Disordered" evidence="6">
    <location>
        <begin position="22"/>
        <end position="65"/>
    </location>
</feature>
<proteinExistence type="inferred from homology"/>
<evidence type="ECO:0000256" key="5">
    <source>
        <dbReference type="ARBA" id="ARBA00023125"/>
    </source>
</evidence>
<feature type="compositionally biased region" description="Basic and acidic residues" evidence="6">
    <location>
        <begin position="559"/>
        <end position="587"/>
    </location>
</feature>
<keyword evidence="3" id="KW-0863">Zinc-finger</keyword>
<evidence type="ECO:0000256" key="2">
    <source>
        <dbReference type="ARBA" id="ARBA00022723"/>
    </source>
</evidence>
<dbReference type="CDD" id="cd04480">
    <property type="entry name" value="RPA1_DBD_A_like"/>
    <property type="match status" value="1"/>
</dbReference>
<evidence type="ECO:0000256" key="4">
    <source>
        <dbReference type="ARBA" id="ARBA00022833"/>
    </source>
</evidence>
<organism evidence="8 9">
    <name type="scientific">Brassica napus</name>
    <name type="common">Rape</name>
    <dbReference type="NCBI Taxonomy" id="3708"/>
    <lineage>
        <taxon>Eukaryota</taxon>
        <taxon>Viridiplantae</taxon>
        <taxon>Streptophyta</taxon>
        <taxon>Embryophyta</taxon>
        <taxon>Tracheophyta</taxon>
        <taxon>Spermatophyta</taxon>
        <taxon>Magnoliopsida</taxon>
        <taxon>eudicotyledons</taxon>
        <taxon>Gunneridae</taxon>
        <taxon>Pentapetalae</taxon>
        <taxon>rosids</taxon>
        <taxon>malvids</taxon>
        <taxon>Brassicales</taxon>
        <taxon>Brassicaceae</taxon>
        <taxon>Brassiceae</taxon>
        <taxon>Brassica</taxon>
    </lineage>
</organism>
<feature type="domain" description="Replication factor A C-terminal" evidence="7">
    <location>
        <begin position="385"/>
        <end position="479"/>
    </location>
</feature>
<dbReference type="SUPFAM" id="SSF50249">
    <property type="entry name" value="Nucleic acid-binding proteins"/>
    <property type="match status" value="1"/>
</dbReference>
<evidence type="ECO:0000313" key="9">
    <source>
        <dbReference type="Proteomes" id="UP000824890"/>
    </source>
</evidence>
<dbReference type="InterPro" id="IPR012340">
    <property type="entry name" value="NA-bd_OB-fold"/>
</dbReference>
<comment type="caution">
    <text evidence="8">The sequence shown here is derived from an EMBL/GenBank/DDBJ whole genome shotgun (WGS) entry which is preliminary data.</text>
</comment>
<keyword evidence="4" id="KW-0862">Zinc</keyword>
<evidence type="ECO:0000256" key="6">
    <source>
        <dbReference type="SAM" id="MobiDB-lite"/>
    </source>
</evidence>
<protein>
    <recommendedName>
        <fullName evidence="7">Replication factor A C-terminal domain-containing protein</fullName>
    </recommendedName>
</protein>
<dbReference type="Pfam" id="PF08646">
    <property type="entry name" value="Rep_fac-A_C"/>
    <property type="match status" value="1"/>
</dbReference>
<dbReference type="PANTHER" id="PTHR47165">
    <property type="entry name" value="OS03G0429900 PROTEIN"/>
    <property type="match status" value="1"/>
</dbReference>
<reference evidence="8 9" key="1">
    <citation type="submission" date="2021-05" db="EMBL/GenBank/DDBJ databases">
        <title>Genome Assembly of Synthetic Allotetraploid Brassica napus Reveals Homoeologous Exchanges between Subgenomes.</title>
        <authorList>
            <person name="Davis J.T."/>
        </authorList>
    </citation>
    <scope>NUCLEOTIDE SEQUENCE [LARGE SCALE GENOMIC DNA]</scope>
    <source>
        <strain evidence="9">cv. Da-Ae</strain>
        <tissue evidence="8">Seedling</tissue>
    </source>
</reference>
<dbReference type="CDD" id="cd04476">
    <property type="entry name" value="RPA1_DBD_C"/>
    <property type="match status" value="1"/>
</dbReference>
<evidence type="ECO:0000256" key="3">
    <source>
        <dbReference type="ARBA" id="ARBA00022771"/>
    </source>
</evidence>
<evidence type="ECO:0000313" key="8">
    <source>
        <dbReference type="EMBL" id="KAH0837362.1"/>
    </source>
</evidence>
<sequence length="587" mass="64196">IFSALFYLKLKQQFSQAMKSSSNTSVSGDLISKKRNGKGSVSSAEPINRTDQPRDSSAKAVSVVSMSKKSNGKAVLCSDVPMRHIGGTGVSSAKTHEVMFFKDVRFGPQEGELRFRLIHFWEARNPIKKVLIGIEMLLIDEQGTVIQGFIPPGRIDTYLPHMIAGSIYRLTNFMGLGARLCTGLLNQSWPSLSHGPLSSLFLRTVRFIFLRTGSDSMGMKSLKQVVTSEGIFMTGIYDYVGHIKLVGEQALTAGLVLDEVEIASSRRLMVHVQTHDGPVMKLYLWDKVATDFCEKFKANGNTPSVILVTTVNPKRFGGALTLSSLSSSRVFLDLDVQPTRDYMTWLGSNTDVANRVNPDIVTKAETVTIGDLFSYIKHEGSKVAWFECTATIDDVVHGSPWYYISCGGCKTKATKGHTTLMCKKCGKAEVTGVAEYLMKLSVYDKNDHGFFVLLGDAGRELTGKPASELVERYFEANESVGDDHMVPVPQALIDTIGQTRTFIVKVSKHNLEGKTRSLTVTKVLPLEAAAADGNLEENVIASAVEETLQMGKRVNGSSSEHEGSTDAAVKRSFDGDESEEAKRAKCG</sequence>
<keyword evidence="2" id="KW-0479">Metal-binding</keyword>
<dbReference type="Proteomes" id="UP000824890">
    <property type="component" value="Unassembled WGS sequence"/>
</dbReference>
<feature type="region of interest" description="Disordered" evidence="6">
    <location>
        <begin position="552"/>
        <end position="587"/>
    </location>
</feature>